<evidence type="ECO:0000256" key="1">
    <source>
        <dbReference type="SAM" id="Phobius"/>
    </source>
</evidence>
<evidence type="ECO:0008006" key="4">
    <source>
        <dbReference type="Google" id="ProtNLM"/>
    </source>
</evidence>
<protein>
    <recommendedName>
        <fullName evidence="4">DUF4179 domain-containing protein</fullName>
    </recommendedName>
</protein>
<dbReference type="Proteomes" id="UP000273083">
    <property type="component" value="Unassembled WGS sequence"/>
</dbReference>
<gene>
    <name evidence="2" type="ORF">EDD66_1108</name>
</gene>
<comment type="caution">
    <text evidence="2">The sequence shown here is derived from an EMBL/GenBank/DDBJ whole genome shotgun (WGS) entry which is preliminary data.</text>
</comment>
<sequence>MEKGIYDILNRVDTNFEEYKEIKLSDYENKINSKRILAKINRRQDKYNMRSWGTLKKIAVASMIAVICMTFATTISFASEGRLFNYLYTFFNGSGITQEYDEQTGVGKVTIEMNATENPPVKLDGGKLYFIADGSETDITKQISNRVPYIGEYMDEQNVIHKFIIGGEPVEECYGYEENLFDGNGMFIGASGYYGSKVEGIGSDDEPEWLVAGRNKIGRDGY</sequence>
<name>A0A3N1XHT3_9FIRM</name>
<keyword evidence="3" id="KW-1185">Reference proteome</keyword>
<feature type="transmembrane region" description="Helical" evidence="1">
    <location>
        <begin position="58"/>
        <end position="78"/>
    </location>
</feature>
<accession>A0A3N1XHT3</accession>
<dbReference type="OrthoDB" id="2044704at2"/>
<organism evidence="2 3">
    <name type="scientific">Mobilisporobacter senegalensis</name>
    <dbReference type="NCBI Taxonomy" id="1329262"/>
    <lineage>
        <taxon>Bacteria</taxon>
        <taxon>Bacillati</taxon>
        <taxon>Bacillota</taxon>
        <taxon>Clostridia</taxon>
        <taxon>Lachnospirales</taxon>
        <taxon>Lachnospiraceae</taxon>
        <taxon>Mobilisporobacter</taxon>
    </lineage>
</organism>
<dbReference type="AlphaFoldDB" id="A0A3N1XHT3"/>
<proteinExistence type="predicted"/>
<dbReference type="RefSeq" id="WP_123610273.1">
    <property type="nucleotide sequence ID" value="NZ_RJVG01000010.1"/>
</dbReference>
<evidence type="ECO:0000313" key="2">
    <source>
        <dbReference type="EMBL" id="ROR25658.1"/>
    </source>
</evidence>
<keyword evidence="1" id="KW-1133">Transmembrane helix</keyword>
<evidence type="ECO:0000313" key="3">
    <source>
        <dbReference type="Proteomes" id="UP000273083"/>
    </source>
</evidence>
<keyword evidence="1" id="KW-0812">Transmembrane</keyword>
<reference evidence="2 3" key="1">
    <citation type="submission" date="2018-11" db="EMBL/GenBank/DDBJ databases">
        <title>Genomic Encyclopedia of Type Strains, Phase IV (KMG-IV): sequencing the most valuable type-strain genomes for metagenomic binning, comparative biology and taxonomic classification.</title>
        <authorList>
            <person name="Goeker M."/>
        </authorList>
    </citation>
    <scope>NUCLEOTIDE SEQUENCE [LARGE SCALE GENOMIC DNA]</scope>
    <source>
        <strain evidence="2 3">DSM 26537</strain>
    </source>
</reference>
<dbReference type="EMBL" id="RJVG01000010">
    <property type="protein sequence ID" value="ROR25658.1"/>
    <property type="molecule type" value="Genomic_DNA"/>
</dbReference>
<keyword evidence="1" id="KW-0472">Membrane</keyword>